<evidence type="ECO:0000259" key="4">
    <source>
        <dbReference type="PROSITE" id="PS01124"/>
    </source>
</evidence>
<dbReference type="InterPro" id="IPR018060">
    <property type="entry name" value="HTH_AraC"/>
</dbReference>
<evidence type="ECO:0000256" key="1">
    <source>
        <dbReference type="ARBA" id="ARBA00023015"/>
    </source>
</evidence>
<gene>
    <name evidence="5" type="ORF">IV454_05595</name>
</gene>
<evidence type="ECO:0000256" key="3">
    <source>
        <dbReference type="ARBA" id="ARBA00023163"/>
    </source>
</evidence>
<evidence type="ECO:0000256" key="2">
    <source>
        <dbReference type="ARBA" id="ARBA00023125"/>
    </source>
</evidence>
<dbReference type="SMART" id="SM00342">
    <property type="entry name" value="HTH_ARAC"/>
    <property type="match status" value="1"/>
</dbReference>
<reference evidence="5 6" key="1">
    <citation type="submission" date="2020-11" db="EMBL/GenBank/DDBJ databases">
        <authorList>
            <person name="Sun Q."/>
        </authorList>
    </citation>
    <scope>NUCLEOTIDE SEQUENCE [LARGE SCALE GENOMIC DNA]</scope>
    <source>
        <strain evidence="5 6">P8398</strain>
    </source>
</reference>
<keyword evidence="6" id="KW-1185">Reference proteome</keyword>
<sequence>MLIRAAPSVSTLYADALGAFLAEQGLPRDLGAAPLGPRLCGSAFAGLMTGGARTLDDPALGLRFGTRVGAAGFGMLGIAAACAPTLRDAIGHLTELESITSTLGRARVLRRGERVHVVWQPAQAVAPAVIEGILAGWVSFGRYLLGGQADVAHVSLRHGRIAQLAEYEDAFACPLRFDACCYGVTIAAELLDATPRFADAGLNAALGTWLGHCARTSARDGAVFTRAVGALFASRVPLVEADEARTAAALGLAPRALQRALQREGASFRQLLGAARAQHAVIGVLRGDVALAQLGAAVGFEEQSSLCRAFRGWTGYSPLVFRQRMAQVFRPLRLAPEPHA</sequence>
<dbReference type="Gene3D" id="1.10.10.60">
    <property type="entry name" value="Homeodomain-like"/>
    <property type="match status" value="1"/>
</dbReference>
<dbReference type="Proteomes" id="UP000662888">
    <property type="component" value="Chromosome"/>
</dbReference>
<evidence type="ECO:0000313" key="5">
    <source>
        <dbReference type="EMBL" id="QPI51027.1"/>
    </source>
</evidence>
<keyword evidence="2" id="KW-0238">DNA-binding</keyword>
<dbReference type="PANTHER" id="PTHR47894:SF1">
    <property type="entry name" value="HTH-TYPE TRANSCRIPTIONAL REGULATOR VQSM"/>
    <property type="match status" value="1"/>
</dbReference>
<organism evidence="5 6">
    <name type="scientific">Massilia antarctica</name>
    <dbReference type="NCBI Taxonomy" id="2765360"/>
    <lineage>
        <taxon>Bacteria</taxon>
        <taxon>Pseudomonadati</taxon>
        <taxon>Pseudomonadota</taxon>
        <taxon>Betaproteobacteria</taxon>
        <taxon>Burkholderiales</taxon>
        <taxon>Oxalobacteraceae</taxon>
        <taxon>Telluria group</taxon>
        <taxon>Massilia</taxon>
    </lineage>
</organism>
<dbReference type="PROSITE" id="PS01124">
    <property type="entry name" value="HTH_ARAC_FAMILY_2"/>
    <property type="match status" value="1"/>
</dbReference>
<keyword evidence="1" id="KW-0805">Transcription regulation</keyword>
<dbReference type="PANTHER" id="PTHR47894">
    <property type="entry name" value="HTH-TYPE TRANSCRIPTIONAL REGULATOR GADX"/>
    <property type="match status" value="1"/>
</dbReference>
<name>A0AA48WEQ8_9BURK</name>
<dbReference type="SUPFAM" id="SSF46689">
    <property type="entry name" value="Homeodomain-like"/>
    <property type="match status" value="1"/>
</dbReference>
<protein>
    <submittedName>
        <fullName evidence="5">AraC family transcriptional regulator ligand-binding domain-containing protein</fullName>
    </submittedName>
</protein>
<dbReference type="Pfam" id="PF12625">
    <property type="entry name" value="Arabinose_bd"/>
    <property type="match status" value="1"/>
</dbReference>
<dbReference type="EMBL" id="CP065053">
    <property type="protein sequence ID" value="QPI51027.1"/>
    <property type="molecule type" value="Genomic_DNA"/>
</dbReference>
<feature type="domain" description="HTH araC/xylS-type" evidence="4">
    <location>
        <begin position="247"/>
        <end position="324"/>
    </location>
</feature>
<accession>A0AA48WEQ8</accession>
<dbReference type="InterPro" id="IPR009057">
    <property type="entry name" value="Homeodomain-like_sf"/>
</dbReference>
<proteinExistence type="predicted"/>
<dbReference type="Pfam" id="PF12833">
    <property type="entry name" value="HTH_18"/>
    <property type="match status" value="1"/>
</dbReference>
<dbReference type="InterPro" id="IPR032687">
    <property type="entry name" value="AraC-type_N"/>
</dbReference>
<keyword evidence="3" id="KW-0804">Transcription</keyword>
<evidence type="ECO:0000313" key="6">
    <source>
        <dbReference type="Proteomes" id="UP000662888"/>
    </source>
</evidence>
<dbReference type="RefSeq" id="WP_206090672.1">
    <property type="nucleotide sequence ID" value="NZ_CP065053.1"/>
</dbReference>